<dbReference type="Pfam" id="PF01793">
    <property type="entry name" value="Glyco_transf_15"/>
    <property type="match status" value="2"/>
</dbReference>
<dbReference type="GO" id="GO:0016020">
    <property type="term" value="C:membrane"/>
    <property type="evidence" value="ECO:0007669"/>
    <property type="project" value="InterPro"/>
</dbReference>
<dbReference type="Gene3D" id="3.90.550.10">
    <property type="entry name" value="Spore Coat Polysaccharide Biosynthesis Protein SpsA, Chain A"/>
    <property type="match status" value="1"/>
</dbReference>
<name>A0A135SXX2_9PEZI</name>
<dbReference type="Gene3D" id="1.25.40.20">
    <property type="entry name" value="Ankyrin repeat-containing domain"/>
    <property type="match status" value="1"/>
</dbReference>
<sequence>MHILDFPQDLIHKILFHMVISRGVTRAMRLRLVCKLFRDSLRAALFETRLLDEFEHLSLYSGGRNEEFMSDWYIREHHGLEEFWHAYISYRVRNENNPKVGRLLEIRQVAEAYCTRAATANLDSTIDSLCWMTLERAARWPTVARMWTLDIEKNGRIAENGVVTDLGLNLLSVAAYLGNLPLAKELLEEGHCPADTNELFDTPLQLAAWSRNAEIFQLFQERTGKTSITGAAMSGDVEMLRLAIYPPSRADSDSTDFAGFPYGHVLVDSMDEQVHELYRAVYKTRSVDAFKYICYLILLIVHLDKAAKMAAYSQLSLGSCASLVFWTALALVQVPLALCGPVHIHDASPRAAFVSLVSEQQKEQMVASVAQLEQRFNHKYRYDWVFFSHEELSEEFKDATSNATASTVTYNLIPQQHWTIPSSVDPGRFEAAHHRRRWSAGLFAREKRLQAYEWFWMVEPGTKFLCDITVDVFRLMRDRGIAYGVNEVSFEGAADSELLWKSTKSFMDTHPDMVRPTADITWILGNSAKAKKPTRSSDYYVDGADEMESLDLGLEDEGCRAIGQGIEGDMPPGVFLKADPQQCEPNMVADAFTTRLAASYDQCDMDTPIEIGNLNHFRGPEHSSYFDYLDNAGEFYYGNTSNVPVHSLSASMFLPRDKFWLLGDMVCEMHGLHSCPPMPHPTFNSNLQTENNPNYLADVVEASWFGAYKDNQVLLIHRGWERMASDMARQRGIPAAQLGHTALDERNFKLYKPERYPVDVTLTWYSLEDSWRSWSCDRLKWFLGVLGW</sequence>
<dbReference type="GO" id="GO:0006493">
    <property type="term" value="P:protein O-linked glycosylation"/>
    <property type="evidence" value="ECO:0007669"/>
    <property type="project" value="TreeGrafter"/>
</dbReference>
<evidence type="ECO:0000256" key="3">
    <source>
        <dbReference type="ARBA" id="ARBA00022679"/>
    </source>
</evidence>
<keyword evidence="2 4" id="KW-0328">Glycosyltransferase</keyword>
<dbReference type="OrthoDB" id="202470at2759"/>
<dbReference type="GO" id="GO:0000026">
    <property type="term" value="F:alpha-1,2-mannosyltransferase activity"/>
    <property type="evidence" value="ECO:0007669"/>
    <property type="project" value="TreeGrafter"/>
</dbReference>
<evidence type="ECO:0000256" key="2">
    <source>
        <dbReference type="ARBA" id="ARBA00022676"/>
    </source>
</evidence>
<proteinExistence type="inferred from homology"/>
<evidence type="ECO:0000256" key="1">
    <source>
        <dbReference type="ARBA" id="ARBA00007677"/>
    </source>
</evidence>
<dbReference type="PANTHER" id="PTHR31121">
    <property type="entry name" value="ALPHA-1,2 MANNOSYLTRANSFERASE KTR1"/>
    <property type="match status" value="1"/>
</dbReference>
<evidence type="ECO:0000313" key="4">
    <source>
        <dbReference type="EMBL" id="KXH40763.1"/>
    </source>
</evidence>
<protein>
    <submittedName>
        <fullName evidence="4">Glycolipid 2-alpha-mannosyltransferase</fullName>
    </submittedName>
</protein>
<keyword evidence="3 4" id="KW-0808">Transferase</keyword>
<comment type="caution">
    <text evidence="4">The sequence shown here is derived from an EMBL/GenBank/DDBJ whole genome shotgun (WGS) entry which is preliminary data.</text>
</comment>
<dbReference type="GO" id="GO:0005794">
    <property type="term" value="C:Golgi apparatus"/>
    <property type="evidence" value="ECO:0007669"/>
    <property type="project" value="TreeGrafter"/>
</dbReference>
<dbReference type="PANTHER" id="PTHR31121:SF7">
    <property type="entry name" value="MANNOSYLTRANSFERASE KTR4-RELATED"/>
    <property type="match status" value="1"/>
</dbReference>
<dbReference type="EMBL" id="JFBX01000361">
    <property type="protein sequence ID" value="KXH40763.1"/>
    <property type="molecule type" value="Genomic_DNA"/>
</dbReference>
<reference evidence="4 5" key="1">
    <citation type="submission" date="2014-02" db="EMBL/GenBank/DDBJ databases">
        <title>The genome sequence of Colletotrichum simmondsii CBS122122.</title>
        <authorList>
            <person name="Baroncelli R."/>
            <person name="Thon M.R."/>
        </authorList>
    </citation>
    <scope>NUCLEOTIDE SEQUENCE [LARGE SCALE GENOMIC DNA]</scope>
    <source>
        <strain evidence="4 5">CBS122122</strain>
    </source>
</reference>
<dbReference type="Proteomes" id="UP000070328">
    <property type="component" value="Unassembled WGS sequence"/>
</dbReference>
<dbReference type="GO" id="GO:0006487">
    <property type="term" value="P:protein N-linked glycosylation"/>
    <property type="evidence" value="ECO:0007669"/>
    <property type="project" value="TreeGrafter"/>
</dbReference>
<dbReference type="InterPro" id="IPR036770">
    <property type="entry name" value="Ankyrin_rpt-contain_sf"/>
</dbReference>
<gene>
    <name evidence="4" type="ORF">CSIM01_08491</name>
</gene>
<keyword evidence="5" id="KW-1185">Reference proteome</keyword>
<dbReference type="AlphaFoldDB" id="A0A135SXX2"/>
<dbReference type="GO" id="GO:0000032">
    <property type="term" value="P:cell wall mannoprotein biosynthetic process"/>
    <property type="evidence" value="ECO:0007669"/>
    <property type="project" value="TreeGrafter"/>
</dbReference>
<comment type="similarity">
    <text evidence="1">Belongs to the glycosyltransferase 15 family.</text>
</comment>
<accession>A0A135SXX2</accession>
<dbReference type="SUPFAM" id="SSF53448">
    <property type="entry name" value="Nucleotide-diphospho-sugar transferases"/>
    <property type="match status" value="1"/>
</dbReference>
<dbReference type="InterPro" id="IPR002685">
    <property type="entry name" value="Glyco_trans_15"/>
</dbReference>
<organism evidence="4 5">
    <name type="scientific">Colletotrichum simmondsii</name>
    <dbReference type="NCBI Taxonomy" id="703756"/>
    <lineage>
        <taxon>Eukaryota</taxon>
        <taxon>Fungi</taxon>
        <taxon>Dikarya</taxon>
        <taxon>Ascomycota</taxon>
        <taxon>Pezizomycotina</taxon>
        <taxon>Sordariomycetes</taxon>
        <taxon>Hypocreomycetidae</taxon>
        <taxon>Glomerellales</taxon>
        <taxon>Glomerellaceae</taxon>
        <taxon>Colletotrichum</taxon>
        <taxon>Colletotrichum acutatum species complex</taxon>
    </lineage>
</organism>
<evidence type="ECO:0000313" key="5">
    <source>
        <dbReference type="Proteomes" id="UP000070328"/>
    </source>
</evidence>
<dbReference type="SUPFAM" id="SSF48403">
    <property type="entry name" value="Ankyrin repeat"/>
    <property type="match status" value="1"/>
</dbReference>
<dbReference type="InterPro" id="IPR029044">
    <property type="entry name" value="Nucleotide-diphossugar_trans"/>
</dbReference>